<evidence type="ECO:0000256" key="6">
    <source>
        <dbReference type="ARBA" id="ARBA00022747"/>
    </source>
</evidence>
<reference evidence="11" key="1">
    <citation type="journal article" date="2015" name="Nature">
        <title>Complex archaea that bridge the gap between prokaryotes and eukaryotes.</title>
        <authorList>
            <person name="Spang A."/>
            <person name="Saw J.H."/>
            <person name="Jorgensen S.L."/>
            <person name="Zaremba-Niedzwiedzka K."/>
            <person name="Martijn J."/>
            <person name="Lind A.E."/>
            <person name="van Eijk R."/>
            <person name="Schleper C."/>
            <person name="Guy L."/>
            <person name="Ettema T.J."/>
        </authorList>
    </citation>
    <scope>NUCLEOTIDE SEQUENCE</scope>
</reference>
<dbReference type="Gene3D" id="3.40.50.150">
    <property type="entry name" value="Vaccinia Virus protein VP39"/>
    <property type="match status" value="2"/>
</dbReference>
<dbReference type="GO" id="GO:0032259">
    <property type="term" value="P:methylation"/>
    <property type="evidence" value="ECO:0007669"/>
    <property type="project" value="UniProtKB-KW"/>
</dbReference>
<evidence type="ECO:0000256" key="7">
    <source>
        <dbReference type="ARBA" id="ARBA00023125"/>
    </source>
</evidence>
<sequence>MLLQASAHAIPLRDETVQCVVTSPPYWGLREYDGAQTIRWADGVSTALGWERRIEEYVEHVVEVFREVARVLRPDGTVWLNLGDSYAAKARGSDAGWDKSRLSNPGSSQKAQAASMRRLWERHRGKASGLHHKDLVLMPFRVALALQADGWIVRSDVVWHKSNPMPESVTDRPTKVHEYLFLMSKGERYFYDADAIKDPASPGTHARISQPTLDEQTGGPKQDAFELNAPGRRKHDRRPNEIVQALGRKAGVNPKAAVNHPGSKQNASFSAAVTEPVPMVNSRSVWTIATTPFPGAHYATYPVELAEKCVLAGSAREACGECGAPWARVVERTAMRIAKSENRKALADAGASSSARTVPSGTMIEPPTSKTIGWQSTCEHDDPSGRSVVLDPFAGTSTTGVAALRNGRAYVGLDLSRTYLVEHSRERLRGVVTAVHERLFD</sequence>
<evidence type="ECO:0000256" key="9">
    <source>
        <dbReference type="SAM" id="MobiDB-lite"/>
    </source>
</evidence>
<dbReference type="InterPro" id="IPR001091">
    <property type="entry name" value="RM_Methyltransferase"/>
</dbReference>
<dbReference type="GO" id="GO:0009307">
    <property type="term" value="P:DNA restriction-modification system"/>
    <property type="evidence" value="ECO:0007669"/>
    <property type="project" value="UniProtKB-KW"/>
</dbReference>
<keyword evidence="4" id="KW-0808">Transferase</keyword>
<dbReference type="PRINTS" id="PR00508">
    <property type="entry name" value="S21N4MTFRASE"/>
</dbReference>
<feature type="compositionally biased region" description="Polar residues" evidence="9">
    <location>
        <begin position="351"/>
        <end position="360"/>
    </location>
</feature>
<dbReference type="GO" id="GO:0003677">
    <property type="term" value="F:DNA binding"/>
    <property type="evidence" value="ECO:0007669"/>
    <property type="project" value="UniProtKB-KW"/>
</dbReference>
<dbReference type="GO" id="GO:0015667">
    <property type="term" value="F:site-specific DNA-methyltransferase (cytosine-N4-specific) activity"/>
    <property type="evidence" value="ECO:0007669"/>
    <property type="project" value="UniProtKB-EC"/>
</dbReference>
<comment type="catalytic activity">
    <reaction evidence="8">
        <text>a 2'-deoxycytidine in DNA + S-adenosyl-L-methionine = an N(4)-methyl-2'-deoxycytidine in DNA + S-adenosyl-L-homocysteine + H(+)</text>
        <dbReference type="Rhea" id="RHEA:16857"/>
        <dbReference type="Rhea" id="RHEA-COMP:11369"/>
        <dbReference type="Rhea" id="RHEA-COMP:13674"/>
        <dbReference type="ChEBI" id="CHEBI:15378"/>
        <dbReference type="ChEBI" id="CHEBI:57856"/>
        <dbReference type="ChEBI" id="CHEBI:59789"/>
        <dbReference type="ChEBI" id="CHEBI:85452"/>
        <dbReference type="ChEBI" id="CHEBI:137933"/>
        <dbReference type="EC" id="2.1.1.113"/>
    </reaction>
</comment>
<dbReference type="InterPro" id="IPR002941">
    <property type="entry name" value="DNA_methylase_N4/N6"/>
</dbReference>
<protein>
    <recommendedName>
        <fullName evidence="2">site-specific DNA-methyltransferase (cytosine-N(4)-specific)</fullName>
        <ecNumber evidence="2">2.1.1.113</ecNumber>
    </recommendedName>
</protein>
<comment type="caution">
    <text evidence="11">The sequence shown here is derived from an EMBL/GenBank/DDBJ whole genome shotgun (WGS) entry which is preliminary data.</text>
</comment>
<dbReference type="PROSITE" id="PS00093">
    <property type="entry name" value="N4_MTASE"/>
    <property type="match status" value="1"/>
</dbReference>
<keyword evidence="3" id="KW-0489">Methyltransferase</keyword>
<feature type="region of interest" description="Disordered" evidence="9">
    <location>
        <begin position="348"/>
        <end position="378"/>
    </location>
</feature>
<dbReference type="GO" id="GO:0008170">
    <property type="term" value="F:N-methyltransferase activity"/>
    <property type="evidence" value="ECO:0007669"/>
    <property type="project" value="InterPro"/>
</dbReference>
<comment type="similarity">
    <text evidence="1">Belongs to the N(4)/N(6)-methyltransferase family. N(4) subfamily.</text>
</comment>
<evidence type="ECO:0000313" key="11">
    <source>
        <dbReference type="EMBL" id="KKN69191.1"/>
    </source>
</evidence>
<feature type="domain" description="DNA methylase N-4/N-6" evidence="10">
    <location>
        <begin position="17"/>
        <end position="314"/>
    </location>
</feature>
<dbReference type="EC" id="2.1.1.113" evidence="2"/>
<keyword evidence="7" id="KW-0238">DNA-binding</keyword>
<evidence type="ECO:0000256" key="4">
    <source>
        <dbReference type="ARBA" id="ARBA00022679"/>
    </source>
</evidence>
<dbReference type="Pfam" id="PF01555">
    <property type="entry name" value="N6_N4_Mtase"/>
    <property type="match status" value="2"/>
</dbReference>
<feature type="region of interest" description="Disordered" evidence="9">
    <location>
        <begin position="200"/>
        <end position="238"/>
    </location>
</feature>
<evidence type="ECO:0000256" key="8">
    <source>
        <dbReference type="ARBA" id="ARBA00049120"/>
    </source>
</evidence>
<organism evidence="11">
    <name type="scientific">marine sediment metagenome</name>
    <dbReference type="NCBI Taxonomy" id="412755"/>
    <lineage>
        <taxon>unclassified sequences</taxon>
        <taxon>metagenomes</taxon>
        <taxon>ecological metagenomes</taxon>
    </lineage>
</organism>
<dbReference type="InterPro" id="IPR029063">
    <property type="entry name" value="SAM-dependent_MTases_sf"/>
</dbReference>
<proteinExistence type="inferred from homology"/>
<evidence type="ECO:0000259" key="10">
    <source>
        <dbReference type="Pfam" id="PF01555"/>
    </source>
</evidence>
<dbReference type="EMBL" id="LAZR01000431">
    <property type="protein sequence ID" value="KKN69191.1"/>
    <property type="molecule type" value="Genomic_DNA"/>
</dbReference>
<name>A0A0F9V6M5_9ZZZZ</name>
<evidence type="ECO:0000256" key="1">
    <source>
        <dbReference type="ARBA" id="ARBA00010203"/>
    </source>
</evidence>
<gene>
    <name evidence="11" type="ORF">LCGC14_0443670</name>
</gene>
<dbReference type="InterPro" id="IPR017985">
    <property type="entry name" value="MeTrfase_CN4_CS"/>
</dbReference>
<dbReference type="AlphaFoldDB" id="A0A0F9V6M5"/>
<accession>A0A0F9V6M5</accession>
<feature type="domain" description="DNA methylase N-4/N-6" evidence="10">
    <location>
        <begin position="386"/>
        <end position="420"/>
    </location>
</feature>
<keyword evidence="6" id="KW-0680">Restriction system</keyword>
<dbReference type="SUPFAM" id="SSF53335">
    <property type="entry name" value="S-adenosyl-L-methionine-dependent methyltransferases"/>
    <property type="match status" value="1"/>
</dbReference>
<feature type="compositionally biased region" description="Polar residues" evidence="9">
    <location>
        <begin position="368"/>
        <end position="377"/>
    </location>
</feature>
<evidence type="ECO:0000256" key="5">
    <source>
        <dbReference type="ARBA" id="ARBA00022691"/>
    </source>
</evidence>
<evidence type="ECO:0000256" key="2">
    <source>
        <dbReference type="ARBA" id="ARBA00012185"/>
    </source>
</evidence>
<evidence type="ECO:0000256" key="3">
    <source>
        <dbReference type="ARBA" id="ARBA00022603"/>
    </source>
</evidence>
<keyword evidence="5" id="KW-0949">S-adenosyl-L-methionine</keyword>